<name>A0ACC1B825_9ROSI</name>
<protein>
    <submittedName>
        <fullName evidence="1">Uncharacterized protein</fullName>
    </submittedName>
</protein>
<evidence type="ECO:0000313" key="1">
    <source>
        <dbReference type="EMBL" id="KAJ0095130.1"/>
    </source>
</evidence>
<gene>
    <name evidence="1" type="ORF">Patl1_15175</name>
</gene>
<organism evidence="1 2">
    <name type="scientific">Pistacia atlantica</name>
    <dbReference type="NCBI Taxonomy" id="434234"/>
    <lineage>
        <taxon>Eukaryota</taxon>
        <taxon>Viridiplantae</taxon>
        <taxon>Streptophyta</taxon>
        <taxon>Embryophyta</taxon>
        <taxon>Tracheophyta</taxon>
        <taxon>Spermatophyta</taxon>
        <taxon>Magnoliopsida</taxon>
        <taxon>eudicotyledons</taxon>
        <taxon>Gunneridae</taxon>
        <taxon>Pentapetalae</taxon>
        <taxon>rosids</taxon>
        <taxon>malvids</taxon>
        <taxon>Sapindales</taxon>
        <taxon>Anacardiaceae</taxon>
        <taxon>Pistacia</taxon>
    </lineage>
</organism>
<accession>A0ACC1B825</accession>
<dbReference type="EMBL" id="CM047902">
    <property type="protein sequence ID" value="KAJ0095130.1"/>
    <property type="molecule type" value="Genomic_DNA"/>
</dbReference>
<dbReference type="Proteomes" id="UP001164250">
    <property type="component" value="Chromosome 6"/>
</dbReference>
<keyword evidence="2" id="KW-1185">Reference proteome</keyword>
<proteinExistence type="predicted"/>
<reference evidence="2" key="1">
    <citation type="journal article" date="2023" name="G3 (Bethesda)">
        <title>Genome assembly and association tests identify interacting loci associated with vigor, precocity, and sex in interspecific pistachio rootstocks.</title>
        <authorList>
            <person name="Palmer W."/>
            <person name="Jacygrad E."/>
            <person name="Sagayaradj S."/>
            <person name="Cavanaugh K."/>
            <person name="Han R."/>
            <person name="Bertier L."/>
            <person name="Beede B."/>
            <person name="Kafkas S."/>
            <person name="Golino D."/>
            <person name="Preece J."/>
            <person name="Michelmore R."/>
        </authorList>
    </citation>
    <scope>NUCLEOTIDE SEQUENCE [LARGE SCALE GENOMIC DNA]</scope>
</reference>
<evidence type="ECO:0000313" key="2">
    <source>
        <dbReference type="Proteomes" id="UP001164250"/>
    </source>
</evidence>
<comment type="caution">
    <text evidence="1">The sequence shown here is derived from an EMBL/GenBank/DDBJ whole genome shotgun (WGS) entry which is preliminary data.</text>
</comment>
<sequence length="285" mass="33291">MRRGQSSDILFSLLLFLFIGEVQQAACSSSCGDIKNIRHPFQLKVHPAEFGDSFFELTCQSNKPILQYRSGKYYVKKISYDDQIIRLVDVNLANGSFGALPSQPSSFSEISPLFDNRTGILLYLKHHYGEARFLNCHSNFSHPLYTRVPCLSGNRCHVYVYHDDRLTTTYRQDSCSFISSIPMILPIQTNLSYETIQNLLQLGFDLSWYNGDCYRYEIFYGFRLLRYTLSFYCSKKTDYLFFLRDYMLQPLRELFQLSDTVDPSYLSMWGYYPVDALFVCFLWGN</sequence>